<dbReference type="InterPro" id="IPR002889">
    <property type="entry name" value="WSC_carb-bd"/>
</dbReference>
<evidence type="ECO:0000256" key="6">
    <source>
        <dbReference type="ARBA" id="ARBA00023180"/>
    </source>
</evidence>
<keyword evidence="3 7" id="KW-0732">Signal</keyword>
<dbReference type="OrthoDB" id="2113341at2759"/>
<feature type="domain" description="WSC" evidence="8">
    <location>
        <begin position="144"/>
        <end position="236"/>
    </location>
</feature>
<reference evidence="9" key="2">
    <citation type="journal article" date="2022" name="Microb. Genom.">
        <title>A chromosome-scale genome assembly of the tomato pathogen Cladosporium fulvum reveals a compartmentalized genome architecture and the presence of a dispensable chromosome.</title>
        <authorList>
            <person name="Zaccaron A.Z."/>
            <person name="Chen L.H."/>
            <person name="Samaras A."/>
            <person name="Stergiopoulos I."/>
        </authorList>
    </citation>
    <scope>NUCLEOTIDE SEQUENCE</scope>
    <source>
        <strain evidence="9">Race5_Kim</strain>
    </source>
</reference>
<dbReference type="InterPro" id="IPR051836">
    <property type="entry name" value="Kremen_rcpt"/>
</dbReference>
<evidence type="ECO:0000256" key="4">
    <source>
        <dbReference type="ARBA" id="ARBA00022989"/>
    </source>
</evidence>
<sequence length="254" mass="27391">MKNIILFLGYAVALVSSQLLPSRQYIEPPATVVGFRSVGCYSDNSNFNGQRTLKHSSSRNDAMTLDLCAQTCSNFKYFGVEYGTECYCSSTLTERTLQLLPSACNHPCAGNSSQPCGAGNALNIFEKASDPPTLPPVTPKAAGEFYHVACLKDSTSPRRLPNVGIYGPEVSVQLCAKICNGYEYFGVEYARERFCGDKTDLKAELPERQSACNMLCAGNVSEFCGGVNQISVYQKCRNLGQVLGGALCVLPGLA</sequence>
<evidence type="ECO:0000313" key="9">
    <source>
        <dbReference type="EMBL" id="UJO23264.1"/>
    </source>
</evidence>
<dbReference type="Proteomes" id="UP000756132">
    <property type="component" value="Chromosome 10"/>
</dbReference>
<organism evidence="9 10">
    <name type="scientific">Passalora fulva</name>
    <name type="common">Tomato leaf mold</name>
    <name type="synonym">Cladosporium fulvum</name>
    <dbReference type="NCBI Taxonomy" id="5499"/>
    <lineage>
        <taxon>Eukaryota</taxon>
        <taxon>Fungi</taxon>
        <taxon>Dikarya</taxon>
        <taxon>Ascomycota</taxon>
        <taxon>Pezizomycotina</taxon>
        <taxon>Dothideomycetes</taxon>
        <taxon>Dothideomycetidae</taxon>
        <taxon>Mycosphaerellales</taxon>
        <taxon>Mycosphaerellaceae</taxon>
        <taxon>Fulvia</taxon>
    </lineage>
</organism>
<dbReference type="GO" id="GO:0005886">
    <property type="term" value="C:plasma membrane"/>
    <property type="evidence" value="ECO:0007669"/>
    <property type="project" value="TreeGrafter"/>
</dbReference>
<dbReference type="GeneID" id="71992024"/>
<dbReference type="AlphaFoldDB" id="A0A9Q8PIH2"/>
<evidence type="ECO:0000256" key="1">
    <source>
        <dbReference type="ARBA" id="ARBA00004167"/>
    </source>
</evidence>
<evidence type="ECO:0000256" key="3">
    <source>
        <dbReference type="ARBA" id="ARBA00022729"/>
    </source>
</evidence>
<dbReference type="RefSeq" id="XP_047767630.1">
    <property type="nucleotide sequence ID" value="XM_047911294.1"/>
</dbReference>
<protein>
    <submittedName>
        <fullName evidence="9">WSC domain-containing protein</fullName>
    </submittedName>
</protein>
<dbReference type="OMA" id="CHCGTGL"/>
<dbReference type="Pfam" id="PF01822">
    <property type="entry name" value="WSC"/>
    <property type="match status" value="2"/>
</dbReference>
<dbReference type="PANTHER" id="PTHR24269:SF16">
    <property type="entry name" value="PROTEIN SLG1"/>
    <property type="match status" value="1"/>
</dbReference>
<comment type="subcellular location">
    <subcellularLocation>
        <location evidence="1">Membrane</location>
        <topology evidence="1">Single-pass membrane protein</topology>
    </subcellularLocation>
</comment>
<dbReference type="SMART" id="SM00321">
    <property type="entry name" value="WSC"/>
    <property type="match status" value="2"/>
</dbReference>
<gene>
    <name evidence="9" type="ORF">CLAFUR5_12146</name>
</gene>
<dbReference type="PROSITE" id="PS51212">
    <property type="entry name" value="WSC"/>
    <property type="match status" value="2"/>
</dbReference>
<evidence type="ECO:0000256" key="5">
    <source>
        <dbReference type="ARBA" id="ARBA00023136"/>
    </source>
</evidence>
<accession>A0A9Q8PIH2</accession>
<reference evidence="9" key="1">
    <citation type="submission" date="2021-12" db="EMBL/GenBank/DDBJ databases">
        <authorList>
            <person name="Zaccaron A."/>
            <person name="Stergiopoulos I."/>
        </authorList>
    </citation>
    <scope>NUCLEOTIDE SEQUENCE</scope>
    <source>
        <strain evidence="9">Race5_Kim</strain>
    </source>
</reference>
<dbReference type="PANTHER" id="PTHR24269">
    <property type="entry name" value="KREMEN PROTEIN"/>
    <property type="match status" value="1"/>
</dbReference>
<evidence type="ECO:0000313" key="10">
    <source>
        <dbReference type="Proteomes" id="UP000756132"/>
    </source>
</evidence>
<feature type="signal peptide" evidence="7">
    <location>
        <begin position="1"/>
        <end position="17"/>
    </location>
</feature>
<keyword evidence="2" id="KW-0812">Transmembrane</keyword>
<dbReference type="EMBL" id="CP090172">
    <property type="protein sequence ID" value="UJO23264.1"/>
    <property type="molecule type" value="Genomic_DNA"/>
</dbReference>
<evidence type="ECO:0000256" key="2">
    <source>
        <dbReference type="ARBA" id="ARBA00022692"/>
    </source>
</evidence>
<proteinExistence type="predicted"/>
<name>A0A9Q8PIH2_PASFU</name>
<dbReference type="KEGG" id="ffu:CLAFUR5_12146"/>
<keyword evidence="5" id="KW-0472">Membrane</keyword>
<keyword evidence="4" id="KW-1133">Transmembrane helix</keyword>
<feature type="chain" id="PRO_5040424013" evidence="7">
    <location>
        <begin position="18"/>
        <end position="254"/>
    </location>
</feature>
<evidence type="ECO:0000256" key="7">
    <source>
        <dbReference type="SAM" id="SignalP"/>
    </source>
</evidence>
<keyword evidence="6" id="KW-0325">Glycoprotein</keyword>
<keyword evidence="10" id="KW-1185">Reference proteome</keyword>
<evidence type="ECO:0000259" key="8">
    <source>
        <dbReference type="PROSITE" id="PS51212"/>
    </source>
</evidence>
<feature type="domain" description="WSC" evidence="8">
    <location>
        <begin position="34"/>
        <end position="128"/>
    </location>
</feature>